<keyword evidence="6" id="KW-1185">Reference proteome</keyword>
<dbReference type="InterPro" id="IPR024078">
    <property type="entry name" value="LmbE-like_dom_sf"/>
</dbReference>
<dbReference type="PANTHER" id="PTHR12993">
    <property type="entry name" value="N-ACETYLGLUCOSAMINYL-PHOSPHATIDYLINOSITOL DE-N-ACETYLASE-RELATED"/>
    <property type="match status" value="1"/>
</dbReference>
<dbReference type="InterPro" id="IPR017810">
    <property type="entry name" value="Mycothiol_biosynthesis_MshB"/>
</dbReference>
<accession>A0ABX7Y9F5</accession>
<dbReference type="PANTHER" id="PTHR12993:SF26">
    <property type="entry name" value="1D-MYO-INOSITOL 2-ACETAMIDO-2-DEOXY-ALPHA-D-GLUCOPYRANOSIDE DEACETYLASE"/>
    <property type="match status" value="1"/>
</dbReference>
<keyword evidence="2 5" id="KW-0378">Hydrolase</keyword>
<keyword evidence="3" id="KW-0862">Zinc</keyword>
<dbReference type="NCBIfam" id="TIGR03445">
    <property type="entry name" value="mycothiol_MshB"/>
    <property type="match status" value="1"/>
</dbReference>
<dbReference type="EMBL" id="CP072384">
    <property type="protein sequence ID" value="QUC09559.1"/>
    <property type="molecule type" value="Genomic_DNA"/>
</dbReference>
<dbReference type="EC" id="3.5.1.103" evidence="4"/>
<name>A0ABX7Y9F5_9ACTN</name>
<evidence type="ECO:0000313" key="6">
    <source>
        <dbReference type="Proteomes" id="UP000678513"/>
    </source>
</evidence>
<dbReference type="Proteomes" id="UP000678513">
    <property type="component" value="Chromosome"/>
</dbReference>
<dbReference type="InterPro" id="IPR003737">
    <property type="entry name" value="GlcNAc_PI_deacetylase-related"/>
</dbReference>
<evidence type="ECO:0000256" key="3">
    <source>
        <dbReference type="ARBA" id="ARBA00022833"/>
    </source>
</evidence>
<organism evidence="5 6">
    <name type="scientific">Arachnia rubra</name>
    <dbReference type="NCBI Taxonomy" id="1547448"/>
    <lineage>
        <taxon>Bacteria</taxon>
        <taxon>Bacillati</taxon>
        <taxon>Actinomycetota</taxon>
        <taxon>Actinomycetes</taxon>
        <taxon>Propionibacteriales</taxon>
        <taxon>Propionibacteriaceae</taxon>
        <taxon>Arachnia</taxon>
    </lineage>
</organism>
<protein>
    <recommendedName>
        <fullName evidence="4">N-acetyl-1-D-myo-inositol-2-amino-2-deoxy-alpha-D-glucopyranoside deacetylase</fullName>
        <ecNumber evidence="4">3.5.1.103</ecNumber>
    </recommendedName>
</protein>
<dbReference type="Pfam" id="PF02585">
    <property type="entry name" value="PIG-L"/>
    <property type="match status" value="1"/>
</dbReference>
<evidence type="ECO:0000256" key="4">
    <source>
        <dbReference type="NCBIfam" id="TIGR03445"/>
    </source>
</evidence>
<dbReference type="SUPFAM" id="SSF102588">
    <property type="entry name" value="LmbE-like"/>
    <property type="match status" value="1"/>
</dbReference>
<evidence type="ECO:0000313" key="5">
    <source>
        <dbReference type="EMBL" id="QUC09559.1"/>
    </source>
</evidence>
<dbReference type="Gene3D" id="3.40.50.10320">
    <property type="entry name" value="LmbE-like"/>
    <property type="match status" value="1"/>
</dbReference>
<dbReference type="GO" id="GO:0035595">
    <property type="term" value="F:N-acetylglucosaminylinositol deacetylase activity"/>
    <property type="evidence" value="ECO:0007669"/>
    <property type="project" value="UniProtKB-EC"/>
</dbReference>
<keyword evidence="1" id="KW-0479">Metal-binding</keyword>
<proteinExistence type="predicted"/>
<reference evidence="5 6" key="1">
    <citation type="submission" date="2021-03" db="EMBL/GenBank/DDBJ databases">
        <title>Human Oral Microbial Genomes.</title>
        <authorList>
            <person name="Johnston C.D."/>
            <person name="Chen T."/>
            <person name="Dewhirst F.E."/>
        </authorList>
    </citation>
    <scope>NUCLEOTIDE SEQUENCE [LARGE SCALE GENOMIC DNA]</scope>
    <source>
        <strain evidence="5 6">DSMZ 100122</strain>
    </source>
</reference>
<sequence>MFVHAHPDDESSQSPATMSRYVDEGAQVTLVTCTLGELGEILVPELEHLSPKELGAHRIGELTQAMETLGVTDHVWLGGQGRYHDSGMATDDQGNVIPRDELPEGAFWAADLLEAADHLVALIRDRRPQVIATYDQNGNYGHPDHIQAHRVTMYASQLAAVPSYRPDLGEPWQVSRILWITYNPMAWAAAFEKAQEVAPEMVEGFDPEAMRRRFNIDPEQIAAVIGFDERAERCEAALAAYRSQVDPESPFWKLARLTRSIDGSGEAYRLAAGVPFPGDGPADDLFAGLDV</sequence>
<gene>
    <name evidence="5" type="primary">mshB</name>
    <name evidence="5" type="ORF">J5A65_01270</name>
</gene>
<evidence type="ECO:0000256" key="1">
    <source>
        <dbReference type="ARBA" id="ARBA00022723"/>
    </source>
</evidence>
<evidence type="ECO:0000256" key="2">
    <source>
        <dbReference type="ARBA" id="ARBA00022801"/>
    </source>
</evidence>